<protein>
    <submittedName>
        <fullName evidence="4">MELPH protein</fullName>
    </submittedName>
</protein>
<reference evidence="2 3" key="2">
    <citation type="submission" date="2018-11" db="EMBL/GenBank/DDBJ databases">
        <authorList>
            <consortium name="Pathogen Informatics"/>
        </authorList>
    </citation>
    <scope>NUCLEOTIDE SEQUENCE [LARGE SCALE GENOMIC DNA]</scope>
</reference>
<evidence type="ECO:0000313" key="2">
    <source>
        <dbReference type="EMBL" id="VDK58273.1"/>
    </source>
</evidence>
<dbReference type="Proteomes" id="UP000267096">
    <property type="component" value="Unassembled WGS sequence"/>
</dbReference>
<dbReference type="OrthoDB" id="5862539at2759"/>
<dbReference type="AlphaFoldDB" id="A0A0M3K8C1"/>
<dbReference type="WBParaSite" id="ASIM_0001721201-mRNA-1">
    <property type="protein sequence ID" value="ASIM_0001721201-mRNA-1"/>
    <property type="gene ID" value="ASIM_0001721201"/>
</dbReference>
<feature type="region of interest" description="Disordered" evidence="1">
    <location>
        <begin position="96"/>
        <end position="158"/>
    </location>
</feature>
<evidence type="ECO:0000313" key="3">
    <source>
        <dbReference type="Proteomes" id="UP000267096"/>
    </source>
</evidence>
<organism evidence="4">
    <name type="scientific">Anisakis simplex</name>
    <name type="common">Herring worm</name>
    <dbReference type="NCBI Taxonomy" id="6269"/>
    <lineage>
        <taxon>Eukaryota</taxon>
        <taxon>Metazoa</taxon>
        <taxon>Ecdysozoa</taxon>
        <taxon>Nematoda</taxon>
        <taxon>Chromadorea</taxon>
        <taxon>Rhabditida</taxon>
        <taxon>Spirurina</taxon>
        <taxon>Ascaridomorpha</taxon>
        <taxon>Ascaridoidea</taxon>
        <taxon>Anisakidae</taxon>
        <taxon>Anisakis</taxon>
        <taxon>Anisakis simplex complex</taxon>
    </lineage>
</organism>
<proteinExistence type="predicted"/>
<feature type="compositionally biased region" description="Basic and acidic residues" evidence="1">
    <location>
        <begin position="124"/>
        <end position="139"/>
    </location>
</feature>
<evidence type="ECO:0000313" key="4">
    <source>
        <dbReference type="WBParaSite" id="ASIM_0001721201-mRNA-1"/>
    </source>
</evidence>
<sequence>PSKNIEVVNFTEIEEQGREAWYRHLQQTWKPKFVLRDKSITNENFTTAKQRLNFRKHPLKAPLLNVESQSSSEQCRVQLENVCDVFLVYDDDSCRDQPDEDELTQDYPESLHKPLKKITNARDGNSRQDLEPKGCKENDQQQSNGSLSETSLSAAGMK</sequence>
<name>A0A0M3K8C1_ANISI</name>
<reference evidence="4" key="1">
    <citation type="submission" date="2017-02" db="UniProtKB">
        <authorList>
            <consortium name="WormBaseParasite"/>
        </authorList>
    </citation>
    <scope>IDENTIFICATION</scope>
</reference>
<dbReference type="EMBL" id="UYRR01033252">
    <property type="protein sequence ID" value="VDK58273.1"/>
    <property type="molecule type" value="Genomic_DNA"/>
</dbReference>
<evidence type="ECO:0000256" key="1">
    <source>
        <dbReference type="SAM" id="MobiDB-lite"/>
    </source>
</evidence>
<feature type="compositionally biased region" description="Polar residues" evidence="1">
    <location>
        <begin position="140"/>
        <end position="158"/>
    </location>
</feature>
<keyword evidence="3" id="KW-1185">Reference proteome</keyword>
<gene>
    <name evidence="2" type="ORF">ASIM_LOCUS16619</name>
</gene>
<accession>A0A0M3K8C1</accession>